<comment type="similarity">
    <text evidence="1">Belongs to the peptidase S8 family.</text>
</comment>
<dbReference type="GO" id="GO:0004252">
    <property type="term" value="F:serine-type endopeptidase activity"/>
    <property type="evidence" value="ECO:0007669"/>
    <property type="project" value="InterPro"/>
</dbReference>
<organism evidence="6">
    <name type="scientific">marine sediment metagenome</name>
    <dbReference type="NCBI Taxonomy" id="412755"/>
    <lineage>
        <taxon>unclassified sequences</taxon>
        <taxon>metagenomes</taxon>
        <taxon>ecological metagenomes</taxon>
    </lineage>
</organism>
<evidence type="ECO:0000313" key="6">
    <source>
        <dbReference type="EMBL" id="GAH00036.1"/>
    </source>
</evidence>
<dbReference type="InterPro" id="IPR000209">
    <property type="entry name" value="Peptidase_S8/S53_dom"/>
</dbReference>
<dbReference type="PROSITE" id="PS51892">
    <property type="entry name" value="SUBTILASE"/>
    <property type="match status" value="1"/>
</dbReference>
<name>X1BW94_9ZZZZ</name>
<comment type="caution">
    <text evidence="6">The sequence shown here is derived from an EMBL/GenBank/DDBJ whole genome shotgun (WGS) entry which is preliminary data.</text>
</comment>
<protein>
    <recommendedName>
        <fullName evidence="5">Peptidase S8/S53 domain-containing protein</fullName>
    </recommendedName>
</protein>
<dbReference type="GO" id="GO:0006508">
    <property type="term" value="P:proteolysis"/>
    <property type="evidence" value="ECO:0007669"/>
    <property type="project" value="UniProtKB-KW"/>
</dbReference>
<dbReference type="Gene3D" id="3.40.50.200">
    <property type="entry name" value="Peptidase S8/S53 domain"/>
    <property type="match status" value="1"/>
</dbReference>
<feature type="non-terminal residue" evidence="6">
    <location>
        <position position="1"/>
    </location>
</feature>
<keyword evidence="3" id="KW-0378">Hydrolase</keyword>
<keyword evidence="2" id="KW-0645">Protease</keyword>
<feature type="non-terminal residue" evidence="6">
    <location>
        <position position="281"/>
    </location>
</feature>
<evidence type="ECO:0000256" key="3">
    <source>
        <dbReference type="ARBA" id="ARBA00022801"/>
    </source>
</evidence>
<reference evidence="6" key="1">
    <citation type="journal article" date="2014" name="Front. Microbiol.">
        <title>High frequency of phylogenetically diverse reductive dehalogenase-homologous genes in deep subseafloor sedimentary metagenomes.</title>
        <authorList>
            <person name="Kawai M."/>
            <person name="Futagami T."/>
            <person name="Toyoda A."/>
            <person name="Takaki Y."/>
            <person name="Nishi S."/>
            <person name="Hori S."/>
            <person name="Arai W."/>
            <person name="Tsubouchi T."/>
            <person name="Morono Y."/>
            <person name="Uchiyama I."/>
            <person name="Ito T."/>
            <person name="Fujiyama A."/>
            <person name="Inagaki F."/>
            <person name="Takami H."/>
        </authorList>
    </citation>
    <scope>NUCLEOTIDE SEQUENCE</scope>
    <source>
        <strain evidence="6">Expedition CK06-06</strain>
    </source>
</reference>
<dbReference type="PANTHER" id="PTHR43806">
    <property type="entry name" value="PEPTIDASE S8"/>
    <property type="match status" value="1"/>
</dbReference>
<dbReference type="InterPro" id="IPR036852">
    <property type="entry name" value="Peptidase_S8/S53_dom_sf"/>
</dbReference>
<sequence>HIVSVCLSIGTLGDDVSAINAVINEVIENHIVVVIAAGNNGIEGSEPFNKLGRNKNAIVVGAINDKDQITSYSSMGVDGDGNNLKPDLVAPGGSAIPGGRSIISADSKSDDATAAYGTSISTAIVSAAINLLIDAKWGTWTEWNNQDLSKLAKTLKAILLMTATETNLEREDDPKTDIDESNYSPSLYSGLSNSLKDEHEGYGRMNIQAAIDALTKNIEINQSINNNLTSSEINPLGNHAYARKISLQENIQYLFNLTDVDENADFDIFLFSNESNQFGEP</sequence>
<dbReference type="AlphaFoldDB" id="X1BW94"/>
<evidence type="ECO:0000256" key="2">
    <source>
        <dbReference type="ARBA" id="ARBA00022670"/>
    </source>
</evidence>
<evidence type="ECO:0000256" key="1">
    <source>
        <dbReference type="ARBA" id="ARBA00011073"/>
    </source>
</evidence>
<evidence type="ECO:0000256" key="4">
    <source>
        <dbReference type="ARBA" id="ARBA00022825"/>
    </source>
</evidence>
<proteinExistence type="inferred from homology"/>
<dbReference type="PANTHER" id="PTHR43806:SF11">
    <property type="entry name" value="CEREVISIN-RELATED"/>
    <property type="match status" value="1"/>
</dbReference>
<dbReference type="Pfam" id="PF00082">
    <property type="entry name" value="Peptidase_S8"/>
    <property type="match status" value="1"/>
</dbReference>
<dbReference type="SUPFAM" id="SSF52743">
    <property type="entry name" value="Subtilisin-like"/>
    <property type="match status" value="1"/>
</dbReference>
<dbReference type="InterPro" id="IPR050131">
    <property type="entry name" value="Peptidase_S8_subtilisin-like"/>
</dbReference>
<keyword evidence="4" id="KW-0720">Serine protease</keyword>
<feature type="domain" description="Peptidase S8/S53" evidence="5">
    <location>
        <begin position="5"/>
        <end position="167"/>
    </location>
</feature>
<dbReference type="EMBL" id="BART01025367">
    <property type="protein sequence ID" value="GAH00036.1"/>
    <property type="molecule type" value="Genomic_DNA"/>
</dbReference>
<accession>X1BW94</accession>
<evidence type="ECO:0000259" key="5">
    <source>
        <dbReference type="Pfam" id="PF00082"/>
    </source>
</evidence>
<gene>
    <name evidence="6" type="ORF">S01H4_45550</name>
</gene>